<accession>A0A7W3SV32</accession>
<feature type="transmembrane region" description="Helical" evidence="6">
    <location>
        <begin position="101"/>
        <end position="121"/>
    </location>
</feature>
<evidence type="ECO:0000256" key="6">
    <source>
        <dbReference type="SAM" id="Phobius"/>
    </source>
</evidence>
<keyword evidence="3 6" id="KW-0812">Transmembrane</keyword>
<organism evidence="8 9">
    <name type="scientific">Fontibacillus solani</name>
    <dbReference type="NCBI Taxonomy" id="1572857"/>
    <lineage>
        <taxon>Bacteria</taxon>
        <taxon>Bacillati</taxon>
        <taxon>Bacillota</taxon>
        <taxon>Bacilli</taxon>
        <taxon>Bacillales</taxon>
        <taxon>Paenibacillaceae</taxon>
        <taxon>Fontibacillus</taxon>
    </lineage>
</organism>
<reference evidence="8 9" key="1">
    <citation type="submission" date="2020-08" db="EMBL/GenBank/DDBJ databases">
        <title>Genomic Encyclopedia of Type Strains, Phase III (KMG-III): the genomes of soil and plant-associated and newly described type strains.</title>
        <authorList>
            <person name="Whitman W."/>
        </authorList>
    </citation>
    <scope>NUCLEOTIDE SEQUENCE [LARGE SCALE GENOMIC DNA]</scope>
    <source>
        <strain evidence="8 9">CECT 8693</strain>
    </source>
</reference>
<keyword evidence="5 6" id="KW-0472">Membrane</keyword>
<comment type="caution">
    <text evidence="8">The sequence shown here is derived from an EMBL/GenBank/DDBJ whole genome shotgun (WGS) entry which is preliminary data.</text>
</comment>
<keyword evidence="9" id="KW-1185">Reference proteome</keyword>
<evidence type="ECO:0000256" key="2">
    <source>
        <dbReference type="ARBA" id="ARBA00009399"/>
    </source>
</evidence>
<proteinExistence type="inferred from homology"/>
<comment type="subcellular location">
    <subcellularLocation>
        <location evidence="1">Membrane</location>
        <topology evidence="1">Multi-pass membrane protein</topology>
    </subcellularLocation>
</comment>
<dbReference type="PANTHER" id="PTHR38459">
    <property type="entry name" value="PROPHAGE BACTOPRENOL-LINKED GLUCOSE TRANSLOCASE HOMOLOG"/>
    <property type="match status" value="1"/>
</dbReference>
<feature type="transmembrane region" description="Helical" evidence="6">
    <location>
        <begin position="77"/>
        <end position="95"/>
    </location>
</feature>
<evidence type="ECO:0000313" key="8">
    <source>
        <dbReference type="EMBL" id="MBA9086786.1"/>
    </source>
</evidence>
<evidence type="ECO:0000256" key="5">
    <source>
        <dbReference type="ARBA" id="ARBA00023136"/>
    </source>
</evidence>
<evidence type="ECO:0000313" key="9">
    <source>
        <dbReference type="Proteomes" id="UP000567067"/>
    </source>
</evidence>
<evidence type="ECO:0000256" key="4">
    <source>
        <dbReference type="ARBA" id="ARBA00022989"/>
    </source>
</evidence>
<dbReference type="AlphaFoldDB" id="A0A7W3SV32"/>
<comment type="similarity">
    <text evidence="2">Belongs to the GtrA family.</text>
</comment>
<dbReference type="GO" id="GO:0005886">
    <property type="term" value="C:plasma membrane"/>
    <property type="evidence" value="ECO:0007669"/>
    <property type="project" value="TreeGrafter"/>
</dbReference>
<dbReference type="InterPro" id="IPR051401">
    <property type="entry name" value="GtrA_CellWall_Glycosyl"/>
</dbReference>
<gene>
    <name evidence="8" type="ORF">FHR92_003266</name>
</gene>
<evidence type="ECO:0000256" key="3">
    <source>
        <dbReference type="ARBA" id="ARBA00022692"/>
    </source>
</evidence>
<dbReference type="PANTHER" id="PTHR38459:SF1">
    <property type="entry name" value="PROPHAGE BACTOPRENOL-LINKED GLUCOSE TRANSLOCASE HOMOLOG"/>
    <property type="match status" value="1"/>
</dbReference>
<feature type="transmembrane region" description="Helical" evidence="6">
    <location>
        <begin position="46"/>
        <end position="65"/>
    </location>
</feature>
<dbReference type="InterPro" id="IPR007267">
    <property type="entry name" value="GtrA_DPMS_TM"/>
</dbReference>
<sequence>MSKIKRLLAGQFFKYGLVGVIGTVTHTGILWLLTEQTGLNPLLSSILGYLLSLLISYYLNSILTFKRSITLKFFIKYATVSSFGLFVNITILFIFENILLMHYMIGQIISIVVVPILNFTLNKYWAFNTKSKKKGSGGVI</sequence>
<protein>
    <submittedName>
        <fullName evidence="8">Putative flippase GtrA</fullName>
    </submittedName>
</protein>
<name>A0A7W3SV32_9BACL</name>
<feature type="transmembrane region" description="Helical" evidence="6">
    <location>
        <begin position="12"/>
        <end position="34"/>
    </location>
</feature>
<dbReference type="Proteomes" id="UP000567067">
    <property type="component" value="Unassembled WGS sequence"/>
</dbReference>
<dbReference type="RefSeq" id="WP_182537188.1">
    <property type="nucleotide sequence ID" value="NZ_JACJIP010000022.1"/>
</dbReference>
<evidence type="ECO:0000256" key="1">
    <source>
        <dbReference type="ARBA" id="ARBA00004141"/>
    </source>
</evidence>
<dbReference type="Pfam" id="PF04138">
    <property type="entry name" value="GtrA_DPMS_TM"/>
    <property type="match status" value="1"/>
</dbReference>
<dbReference type="GO" id="GO:0000271">
    <property type="term" value="P:polysaccharide biosynthetic process"/>
    <property type="evidence" value="ECO:0007669"/>
    <property type="project" value="InterPro"/>
</dbReference>
<keyword evidence="4 6" id="KW-1133">Transmembrane helix</keyword>
<dbReference type="EMBL" id="JACJIP010000022">
    <property type="protein sequence ID" value="MBA9086786.1"/>
    <property type="molecule type" value="Genomic_DNA"/>
</dbReference>
<feature type="domain" description="GtrA/DPMS transmembrane" evidence="7">
    <location>
        <begin position="14"/>
        <end position="127"/>
    </location>
</feature>
<evidence type="ECO:0000259" key="7">
    <source>
        <dbReference type="Pfam" id="PF04138"/>
    </source>
</evidence>